<dbReference type="AlphaFoldDB" id="G6XI31"/>
<sequence>MSRQEFSDHSAGMSVLDQIAVYASADESMVNVRHPSPHLC</sequence>
<protein>
    <submittedName>
        <fullName evidence="1">Uncharacterized protein</fullName>
    </submittedName>
</protein>
<accession>G6XI31</accession>
<keyword evidence="2" id="KW-1185">Reference proteome</keyword>
<organism evidence="1 2">
    <name type="scientific">Gluconobacter morbifer G707</name>
    <dbReference type="NCBI Taxonomy" id="1088869"/>
    <lineage>
        <taxon>Bacteria</taxon>
        <taxon>Pseudomonadati</taxon>
        <taxon>Pseudomonadota</taxon>
        <taxon>Alphaproteobacteria</taxon>
        <taxon>Acetobacterales</taxon>
        <taxon>Acetobacteraceae</taxon>
        <taxon>Gluconobacter</taxon>
    </lineage>
</organism>
<gene>
    <name evidence="1" type="ORF">GMO_12410</name>
</gene>
<name>G6XI31_9PROT</name>
<evidence type="ECO:0000313" key="2">
    <source>
        <dbReference type="Proteomes" id="UP000004949"/>
    </source>
</evidence>
<dbReference type="Proteomes" id="UP000004949">
    <property type="component" value="Unassembled WGS sequence"/>
</dbReference>
<comment type="caution">
    <text evidence="1">The sequence shown here is derived from an EMBL/GenBank/DDBJ whole genome shotgun (WGS) entry which is preliminary data.</text>
</comment>
<proteinExistence type="predicted"/>
<dbReference type="EMBL" id="AGQV01000002">
    <property type="protein sequence ID" value="EHH68471.1"/>
    <property type="molecule type" value="Genomic_DNA"/>
</dbReference>
<reference evidence="1 2" key="1">
    <citation type="submission" date="2011-10" db="EMBL/GenBank/DDBJ databases">
        <title>Genome sequence of Gluconobacter morbifer G707, isolated from Drosophila gut.</title>
        <authorList>
            <person name="Lee W.-J."/>
            <person name="Kim E.-K."/>
        </authorList>
    </citation>
    <scope>NUCLEOTIDE SEQUENCE [LARGE SCALE GENOMIC DNA]</scope>
    <source>
        <strain evidence="1 2">G707</strain>
    </source>
</reference>
<evidence type="ECO:0000313" key="1">
    <source>
        <dbReference type="EMBL" id="EHH68471.1"/>
    </source>
</evidence>